<keyword evidence="5" id="KW-1185">Reference proteome</keyword>
<dbReference type="Gene3D" id="2.120.10.30">
    <property type="entry name" value="TolB, C-terminal domain"/>
    <property type="match status" value="1"/>
</dbReference>
<organism evidence="4 5">
    <name type="scientific">Conexibacter stalactiti</name>
    <dbReference type="NCBI Taxonomy" id="1940611"/>
    <lineage>
        <taxon>Bacteria</taxon>
        <taxon>Bacillati</taxon>
        <taxon>Actinomycetota</taxon>
        <taxon>Thermoleophilia</taxon>
        <taxon>Solirubrobacterales</taxon>
        <taxon>Conexibacteraceae</taxon>
        <taxon>Conexibacter</taxon>
    </lineage>
</organism>
<evidence type="ECO:0000313" key="5">
    <source>
        <dbReference type="Proteomes" id="UP001284601"/>
    </source>
</evidence>
<protein>
    <submittedName>
        <fullName evidence="4">PQQ-dependent sugar dehydrogenase</fullName>
    </submittedName>
</protein>
<name>A0ABU4HT76_9ACTN</name>
<dbReference type="PANTHER" id="PTHR19328">
    <property type="entry name" value="HEDGEHOG-INTERACTING PROTEIN"/>
    <property type="match status" value="1"/>
</dbReference>
<dbReference type="PANTHER" id="PTHR19328:SF75">
    <property type="entry name" value="ALDOSE SUGAR DEHYDROGENASE YLII"/>
    <property type="match status" value="1"/>
</dbReference>
<feature type="region of interest" description="Disordered" evidence="1">
    <location>
        <begin position="28"/>
        <end position="60"/>
    </location>
</feature>
<evidence type="ECO:0000313" key="4">
    <source>
        <dbReference type="EMBL" id="MDW5596473.1"/>
    </source>
</evidence>
<gene>
    <name evidence="4" type="ORF">R7226_19155</name>
</gene>
<dbReference type="Pfam" id="PF07995">
    <property type="entry name" value="GSDH"/>
    <property type="match status" value="1"/>
</dbReference>
<evidence type="ECO:0000259" key="3">
    <source>
        <dbReference type="Pfam" id="PF07995"/>
    </source>
</evidence>
<dbReference type="Proteomes" id="UP001284601">
    <property type="component" value="Unassembled WGS sequence"/>
</dbReference>
<feature type="domain" description="Glucose/Sorbosone dehydrogenase" evidence="3">
    <location>
        <begin position="76"/>
        <end position="411"/>
    </location>
</feature>
<keyword evidence="2" id="KW-0732">Signal</keyword>
<proteinExistence type="predicted"/>
<dbReference type="RefSeq" id="WP_318598860.1">
    <property type="nucleotide sequence ID" value="NZ_JAWSTH010000056.1"/>
</dbReference>
<reference evidence="5" key="1">
    <citation type="submission" date="2023-07" db="EMBL/GenBank/DDBJ databases">
        <title>Conexibacter stalactiti sp. nov., isolated from stalactites in a lava cave and emended description of the genus Conexibacter.</title>
        <authorList>
            <person name="Lee S.D."/>
        </authorList>
    </citation>
    <scope>NUCLEOTIDE SEQUENCE [LARGE SCALE GENOMIC DNA]</scope>
    <source>
        <strain evidence="5">KCTC 39840</strain>
    </source>
</reference>
<accession>A0ABU4HT76</accession>
<dbReference type="EMBL" id="JAWSTH010000056">
    <property type="protein sequence ID" value="MDW5596473.1"/>
    <property type="molecule type" value="Genomic_DNA"/>
</dbReference>
<dbReference type="InterPro" id="IPR011041">
    <property type="entry name" value="Quinoprot_gluc/sorb_DH_b-prop"/>
</dbReference>
<dbReference type="PROSITE" id="PS51257">
    <property type="entry name" value="PROKAR_LIPOPROTEIN"/>
    <property type="match status" value="1"/>
</dbReference>
<comment type="caution">
    <text evidence="4">The sequence shown here is derived from an EMBL/GenBank/DDBJ whole genome shotgun (WGS) entry which is preliminary data.</text>
</comment>
<dbReference type="InterPro" id="IPR011042">
    <property type="entry name" value="6-blade_b-propeller_TolB-like"/>
</dbReference>
<feature type="chain" id="PRO_5046236412" evidence="2">
    <location>
        <begin position="22"/>
        <end position="421"/>
    </location>
</feature>
<dbReference type="SUPFAM" id="SSF50952">
    <property type="entry name" value="Soluble quinoprotein glucose dehydrogenase"/>
    <property type="match status" value="1"/>
</dbReference>
<dbReference type="InterPro" id="IPR012938">
    <property type="entry name" value="Glc/Sorbosone_DH"/>
</dbReference>
<evidence type="ECO:0000256" key="1">
    <source>
        <dbReference type="SAM" id="MobiDB-lite"/>
    </source>
</evidence>
<feature type="compositionally biased region" description="Low complexity" evidence="1">
    <location>
        <begin position="47"/>
        <end position="60"/>
    </location>
</feature>
<feature type="signal peptide" evidence="2">
    <location>
        <begin position="1"/>
        <end position="21"/>
    </location>
</feature>
<evidence type="ECO:0000256" key="2">
    <source>
        <dbReference type="SAM" id="SignalP"/>
    </source>
</evidence>
<sequence>MHRRARLTTFWTAIALAVALAACGDTPAREGTTAATAPRADAGGGSATVPATSSSTTATPAARAGIKLTRVGSFDGPVHVTQAPGDPSRLFVVEQAGRIRVIRDGRTLPTPFLDISDRITSGGEQGLLSVAFAPDYADSGRFYVDYTDRAGDTRVVEFRRGSSPDRADGGSARQVLFQSQPESNHNGGLLLFGPDGMLYVGLGDGGGGNDQHGARGNAQDLGTWLGKLLRIDPRASGGRPYSVPADNPFVGRARVKPEIWSWGLRNPWRFSFDRATGDLTIGDVGQNEVEEIDFVRSGGVGAGAGVNFGWRPWEGRSRVFPRESARDAVFPVLEYRHDNGGCSVTGGYVVRDRRIPALAGRYLYADFCQSTLRTARLRPGRATQRGTLQPKVAGVTSFGEDLAGRVYVVAQSGPVYRLDPR</sequence>